<evidence type="ECO:0000256" key="7">
    <source>
        <dbReference type="ARBA" id="ARBA00022989"/>
    </source>
</evidence>
<feature type="transmembrane region" description="Helical" evidence="9">
    <location>
        <begin position="966"/>
        <end position="991"/>
    </location>
</feature>
<dbReference type="PRINTS" id="PR00702">
    <property type="entry name" value="ACRIFLAVINRP"/>
</dbReference>
<dbReference type="Gene3D" id="3.30.70.1320">
    <property type="entry name" value="Multidrug efflux transporter AcrB pore domain like"/>
    <property type="match status" value="1"/>
</dbReference>
<keyword evidence="6 9" id="KW-0812">Transmembrane</keyword>
<dbReference type="Gene3D" id="3.30.70.1430">
    <property type="entry name" value="Multidrug efflux transporter AcrB pore domain"/>
    <property type="match status" value="2"/>
</dbReference>
<dbReference type="SUPFAM" id="SSF82714">
    <property type="entry name" value="Multidrug efflux transporter AcrB TolC docking domain, DN and DC subdomains"/>
    <property type="match status" value="2"/>
</dbReference>
<feature type="transmembrane region" description="Helical" evidence="9">
    <location>
        <begin position="1003"/>
        <end position="1025"/>
    </location>
</feature>
<dbReference type="PANTHER" id="PTHR32063:SF76">
    <property type="entry name" value="EFFLUX PUMP MEMBRANE TRANSPORTER"/>
    <property type="match status" value="1"/>
</dbReference>
<comment type="subcellular location">
    <subcellularLocation>
        <location evidence="1 9">Cell inner membrane</location>
        <topology evidence="1 9">Multi-pass membrane protein</topology>
    </subcellularLocation>
</comment>
<feature type="transmembrane region" description="Helical" evidence="9">
    <location>
        <begin position="893"/>
        <end position="915"/>
    </location>
</feature>
<dbReference type="OrthoDB" id="9757904at2"/>
<dbReference type="InterPro" id="IPR027463">
    <property type="entry name" value="AcrB_DN_DC_subdom"/>
</dbReference>
<evidence type="ECO:0000256" key="6">
    <source>
        <dbReference type="ARBA" id="ARBA00022692"/>
    </source>
</evidence>
<feature type="transmembrane region" description="Helical" evidence="9">
    <location>
        <begin position="472"/>
        <end position="499"/>
    </location>
</feature>
<accession>A0A178KC27</accession>
<comment type="similarity">
    <text evidence="2 9">Belongs to the resistance-nodulation-cell division (RND) (TC 2.A.6) family.</text>
</comment>
<sequence>MISRFFVYRPKFAFVISIVLTLCGLLAIPVLPVAEFPEVAPPSISVSTSYPGANAEVVKATVAQVVESEVNGVENMIYMSSKSSNDGSYNLTVTFAVGTNADDAQVQVQNRVQKATSRLPEEVKREGIAVEKQSSNILMVVNLFSPKDSYDALYITNYASLNIKDELARVPGVSKVNIIGSLDYAMRIWLDPDKMAPLGVTPQDVLAAIKEQNIQVAAGRIGASPTPPNQQFQYTLQTKGRLVDADEFKNIIIRATQDGRKLRVKDVARVELGSQTYDAQGRLNGQPSAIIAIYQSPDANALEVAQGIRDAMNGLEARFPSDLEQKVLYDTTEFVETSIQEVVQTLFVSVALVVLVVFIFLQDFRSTLIPAIAIPVSLVGTFVFLLIFGMTINTVSLFALILAIGIVVDDAIVVIENVTRLMEDQGLSPRDATLKAMEEVTGPVVATTLVLLAVFAPTAVMPGITGQMYAQFSITICISVLISSINALTLSPALCASLLKPPKKHEKGFHAAFNRLFDKITERYTNVVATMIRRVVIVSVLFVVMLAGTGLLAKALPTGFIPDEDKKSFMVDVSLPDGSSLNRTEQVMAELVDITRNETGVSDVIHASGFSILSGSLKSNGGLLIVTLDTWDERSDPNLHQSKIIARLQQKYNQLPEGVAQAFALPPLPGVGSVAGVEFVLQDNRGRSPQELASVMRGFIIKANEQPEIAFAFSNYTAEVPQIFADIDREKAKVLGVPLEEIFFTLQTQLGGMYVNDFTKFGKNFRVMMQAETDYRSDEAGIQHFYVRGTGGQMVPLSTLVTTRPSLGPDVVDRYNLYNSATINAIPVPGFSSGEAVAAMERAAQSLPDGYSFSWTGMTYQELKAGNLAPLIFSLALLFTYLFLVAQYESWTVPLGVIFSVPIAVLGAFLFVWVLGSDVNLYTQIGLVLLIGLASKNAILIVEFAKMQREEEGLSIRDAAVKAARLRFRAVLMTGFSFVLGVMPLVVASGAGAGSRRALGNAVFGGMTLAVVIGTILTPVLYFVIQSLREKVKRVDMGGIAKQN</sequence>
<dbReference type="PANTHER" id="PTHR32063">
    <property type="match status" value="1"/>
</dbReference>
<dbReference type="AlphaFoldDB" id="A0A178KC27"/>
<protein>
    <recommendedName>
        <fullName evidence="9">Efflux pump membrane transporter</fullName>
    </recommendedName>
</protein>
<feature type="transmembrane region" description="Helical" evidence="9">
    <location>
        <begin position="868"/>
        <end position="886"/>
    </location>
</feature>
<dbReference type="RefSeq" id="WP_068331011.1">
    <property type="nucleotide sequence ID" value="NZ_LVHF01000025.1"/>
</dbReference>
<dbReference type="FunFam" id="1.20.1640.10:FF:000001">
    <property type="entry name" value="Efflux pump membrane transporter"/>
    <property type="match status" value="1"/>
</dbReference>
<dbReference type="GO" id="GO:0015562">
    <property type="term" value="F:efflux transmembrane transporter activity"/>
    <property type="evidence" value="ECO:0007669"/>
    <property type="project" value="InterPro"/>
</dbReference>
<keyword evidence="5 9" id="KW-0997">Cell inner membrane</keyword>
<dbReference type="SUPFAM" id="SSF82693">
    <property type="entry name" value="Multidrug efflux transporter AcrB pore domain, PN1, PN2, PC1 and PC2 subdomains"/>
    <property type="match status" value="4"/>
</dbReference>
<dbReference type="NCBIfam" id="TIGR00915">
    <property type="entry name" value="2A0602"/>
    <property type="match status" value="1"/>
</dbReference>
<feature type="transmembrane region" description="Helical" evidence="9">
    <location>
        <begin position="368"/>
        <end position="392"/>
    </location>
</feature>
<feature type="transmembrane region" description="Helical" evidence="9">
    <location>
        <begin position="398"/>
        <end position="419"/>
    </location>
</feature>
<dbReference type="STRING" id="858640.A3K86_11345"/>
<evidence type="ECO:0000313" key="10">
    <source>
        <dbReference type="EMBL" id="OAN14173.1"/>
    </source>
</evidence>
<name>A0A178KC27_9GAMM</name>
<dbReference type="FunFam" id="3.30.70.1430:FF:000001">
    <property type="entry name" value="Efflux pump membrane transporter"/>
    <property type="match status" value="1"/>
</dbReference>
<proteinExistence type="inferred from homology"/>
<dbReference type="Gene3D" id="1.20.1640.10">
    <property type="entry name" value="Multidrug efflux transporter AcrB transmembrane domain"/>
    <property type="match status" value="2"/>
</dbReference>
<dbReference type="EMBL" id="LVHF01000025">
    <property type="protein sequence ID" value="OAN14173.1"/>
    <property type="molecule type" value="Genomic_DNA"/>
</dbReference>
<organism evidence="10 11">
    <name type="scientific">Photobacterium jeanii</name>
    <dbReference type="NCBI Taxonomy" id="858640"/>
    <lineage>
        <taxon>Bacteria</taxon>
        <taxon>Pseudomonadati</taxon>
        <taxon>Pseudomonadota</taxon>
        <taxon>Gammaproteobacteria</taxon>
        <taxon>Vibrionales</taxon>
        <taxon>Vibrionaceae</taxon>
        <taxon>Photobacterium</taxon>
    </lineage>
</organism>
<dbReference type="SUPFAM" id="SSF82866">
    <property type="entry name" value="Multidrug efflux transporter AcrB transmembrane domain"/>
    <property type="match status" value="2"/>
</dbReference>
<evidence type="ECO:0000256" key="8">
    <source>
        <dbReference type="ARBA" id="ARBA00023136"/>
    </source>
</evidence>
<keyword evidence="4" id="KW-1003">Cell membrane</keyword>
<comment type="caution">
    <text evidence="10">The sequence shown here is derived from an EMBL/GenBank/DDBJ whole genome shotgun (WGS) entry which is preliminary data.</text>
</comment>
<reference evidence="10 11" key="1">
    <citation type="submission" date="2016-03" db="EMBL/GenBank/DDBJ databases">
        <title>Photobacterium proteolyticum sp. nov. a protease producing bacterium isolated from ocean sediments of Laizhou Bay.</title>
        <authorList>
            <person name="Li Y."/>
        </authorList>
    </citation>
    <scope>NUCLEOTIDE SEQUENCE [LARGE SCALE GENOMIC DNA]</scope>
    <source>
        <strain evidence="10 11">R-40508</strain>
    </source>
</reference>
<dbReference type="Proteomes" id="UP000078503">
    <property type="component" value="Unassembled WGS sequence"/>
</dbReference>
<evidence type="ECO:0000256" key="1">
    <source>
        <dbReference type="ARBA" id="ARBA00004429"/>
    </source>
</evidence>
<dbReference type="GO" id="GO:0042910">
    <property type="term" value="F:xenobiotic transmembrane transporter activity"/>
    <property type="evidence" value="ECO:0007669"/>
    <property type="project" value="TreeGrafter"/>
</dbReference>
<keyword evidence="3 9" id="KW-0813">Transport</keyword>
<feature type="transmembrane region" description="Helical" evidence="9">
    <location>
        <begin position="535"/>
        <end position="553"/>
    </location>
</feature>
<dbReference type="GO" id="GO:0005886">
    <property type="term" value="C:plasma membrane"/>
    <property type="evidence" value="ECO:0007669"/>
    <property type="project" value="UniProtKB-SubCell"/>
</dbReference>
<dbReference type="Pfam" id="PF00873">
    <property type="entry name" value="ACR_tran"/>
    <property type="match status" value="1"/>
</dbReference>
<dbReference type="Gene3D" id="3.30.70.1440">
    <property type="entry name" value="Multidrug efflux transporter AcrB pore domain"/>
    <property type="match status" value="1"/>
</dbReference>
<keyword evidence="11" id="KW-1185">Reference proteome</keyword>
<feature type="transmembrane region" description="Helical" evidence="9">
    <location>
        <begin position="921"/>
        <end position="945"/>
    </location>
</feature>
<feature type="transmembrane region" description="Helical" evidence="9">
    <location>
        <begin position="342"/>
        <end position="361"/>
    </location>
</feature>
<evidence type="ECO:0000256" key="3">
    <source>
        <dbReference type="ARBA" id="ARBA00022448"/>
    </source>
</evidence>
<dbReference type="NCBIfam" id="NF000282">
    <property type="entry name" value="RND_permease_1"/>
    <property type="match status" value="1"/>
</dbReference>
<feature type="transmembrane region" description="Helical" evidence="9">
    <location>
        <begin position="12"/>
        <end position="34"/>
    </location>
</feature>
<feature type="transmembrane region" description="Helical" evidence="9">
    <location>
        <begin position="440"/>
        <end position="460"/>
    </location>
</feature>
<dbReference type="InterPro" id="IPR004764">
    <property type="entry name" value="MdtF-like"/>
</dbReference>
<dbReference type="GO" id="GO:0009636">
    <property type="term" value="P:response to toxic substance"/>
    <property type="evidence" value="ECO:0007669"/>
    <property type="project" value="UniProtKB-ARBA"/>
</dbReference>
<evidence type="ECO:0000313" key="11">
    <source>
        <dbReference type="Proteomes" id="UP000078503"/>
    </source>
</evidence>
<keyword evidence="8 9" id="KW-0472">Membrane</keyword>
<dbReference type="InterPro" id="IPR001036">
    <property type="entry name" value="Acrflvin-R"/>
</dbReference>
<evidence type="ECO:0000256" key="9">
    <source>
        <dbReference type="RuleBase" id="RU364070"/>
    </source>
</evidence>
<gene>
    <name evidence="10" type="ORF">A3K86_11345</name>
</gene>
<keyword evidence="7 9" id="KW-1133">Transmembrane helix</keyword>
<evidence type="ECO:0000256" key="5">
    <source>
        <dbReference type="ARBA" id="ARBA00022519"/>
    </source>
</evidence>
<dbReference type="Gene3D" id="3.30.2090.10">
    <property type="entry name" value="Multidrug efflux transporter AcrB TolC docking domain, DN and DC subdomains"/>
    <property type="match status" value="2"/>
</dbReference>
<evidence type="ECO:0000256" key="4">
    <source>
        <dbReference type="ARBA" id="ARBA00022475"/>
    </source>
</evidence>
<evidence type="ECO:0000256" key="2">
    <source>
        <dbReference type="ARBA" id="ARBA00010942"/>
    </source>
</evidence>